<keyword evidence="3" id="KW-1185">Reference proteome</keyword>
<sequence length="245" mass="26011">MTPLRRNPGPGQQPSGHHSSGNSNTGSGADSNAPQHRPAPPAERSGASMPSLGADIERAGFYPELVADVLDSVLDSVLDGREVSSHLVHVDTHFDYDEIHRHITVLALAGDIVAALHLDDHAMDDAGQQIMAQVSTEVISVRQIDSVVATTMHPQPQNFRRGDPIAEVTLSVTWAGGQRIDLAPAACGDPECEADHGYTGTSTREDLVLRVAAEAEGQQAVDQALAFYGELRRATTDDSGARAGW</sequence>
<comment type="caution">
    <text evidence="2">The sequence shown here is derived from an EMBL/GenBank/DDBJ whole genome shotgun (WGS) entry which is preliminary data.</text>
</comment>
<evidence type="ECO:0000256" key="1">
    <source>
        <dbReference type="SAM" id="MobiDB-lite"/>
    </source>
</evidence>
<dbReference type="RefSeq" id="WP_344227367.1">
    <property type="nucleotide sequence ID" value="NZ_BAAALH010000001.1"/>
</dbReference>
<organism evidence="2 3">
    <name type="scientific">Citricoccus alkalitolerans</name>
    <dbReference type="NCBI Taxonomy" id="246603"/>
    <lineage>
        <taxon>Bacteria</taxon>
        <taxon>Bacillati</taxon>
        <taxon>Actinomycetota</taxon>
        <taxon>Actinomycetes</taxon>
        <taxon>Micrococcales</taxon>
        <taxon>Micrococcaceae</taxon>
        <taxon>Citricoccus</taxon>
    </lineage>
</organism>
<dbReference type="Pfam" id="PF19461">
    <property type="entry name" value="DUF5998"/>
    <property type="match status" value="1"/>
</dbReference>
<proteinExistence type="predicted"/>
<evidence type="ECO:0000313" key="3">
    <source>
        <dbReference type="Proteomes" id="UP001595965"/>
    </source>
</evidence>
<dbReference type="Proteomes" id="UP001595965">
    <property type="component" value="Unassembled WGS sequence"/>
</dbReference>
<dbReference type="InterPro" id="IPR046040">
    <property type="entry name" value="DUF5998"/>
</dbReference>
<reference evidence="3" key="1">
    <citation type="journal article" date="2019" name="Int. J. Syst. Evol. Microbiol.">
        <title>The Global Catalogue of Microorganisms (GCM) 10K type strain sequencing project: providing services to taxonomists for standard genome sequencing and annotation.</title>
        <authorList>
            <consortium name="The Broad Institute Genomics Platform"/>
            <consortium name="The Broad Institute Genome Sequencing Center for Infectious Disease"/>
            <person name="Wu L."/>
            <person name="Ma J."/>
        </authorList>
    </citation>
    <scope>NUCLEOTIDE SEQUENCE [LARGE SCALE GENOMIC DNA]</scope>
    <source>
        <strain evidence="3">CGMCC 1.12125</strain>
    </source>
</reference>
<gene>
    <name evidence="2" type="ORF">ACFO0K_09470</name>
</gene>
<name>A0ABV8XYS5_9MICC</name>
<feature type="compositionally biased region" description="Low complexity" evidence="1">
    <location>
        <begin position="7"/>
        <end position="28"/>
    </location>
</feature>
<feature type="region of interest" description="Disordered" evidence="1">
    <location>
        <begin position="1"/>
        <end position="51"/>
    </location>
</feature>
<protein>
    <submittedName>
        <fullName evidence="2">DUF5998 family protein</fullName>
    </submittedName>
</protein>
<accession>A0ABV8XYS5</accession>
<dbReference type="EMBL" id="JBHSEN010000002">
    <property type="protein sequence ID" value="MFC4429908.1"/>
    <property type="molecule type" value="Genomic_DNA"/>
</dbReference>
<evidence type="ECO:0000313" key="2">
    <source>
        <dbReference type="EMBL" id="MFC4429908.1"/>
    </source>
</evidence>